<dbReference type="EMBL" id="FUXU01000223">
    <property type="protein sequence ID" value="SKA76583.1"/>
    <property type="molecule type" value="Genomic_DNA"/>
</dbReference>
<dbReference type="Proteomes" id="UP000190162">
    <property type="component" value="Unassembled WGS sequence"/>
</dbReference>
<reference evidence="3" key="1">
    <citation type="submission" date="2017-02" db="EMBL/GenBank/DDBJ databases">
        <authorList>
            <person name="Varghese N."/>
            <person name="Submissions S."/>
        </authorList>
    </citation>
    <scope>NUCLEOTIDE SEQUENCE [LARGE SCALE GENOMIC DNA]</scope>
    <source>
        <strain evidence="3">DSM 22720</strain>
    </source>
</reference>
<dbReference type="SUPFAM" id="SSF47413">
    <property type="entry name" value="lambda repressor-like DNA-binding domains"/>
    <property type="match status" value="1"/>
</dbReference>
<dbReference type="PROSITE" id="PS50943">
    <property type="entry name" value="HTH_CROC1"/>
    <property type="match status" value="1"/>
</dbReference>
<dbReference type="InterPro" id="IPR010982">
    <property type="entry name" value="Lambda_DNA-bd_dom_sf"/>
</dbReference>
<protein>
    <submittedName>
        <fullName evidence="2">Helix-turn-helix</fullName>
    </submittedName>
</protein>
<dbReference type="Gene3D" id="1.10.260.40">
    <property type="entry name" value="lambda repressor-like DNA-binding domains"/>
    <property type="match status" value="1"/>
</dbReference>
<dbReference type="SMART" id="SM00530">
    <property type="entry name" value="HTH_XRE"/>
    <property type="match status" value="1"/>
</dbReference>
<gene>
    <name evidence="2" type="ORF">SAMN02745132_04929</name>
</gene>
<sequence length="221" mass="25239">MSVEKRAEQFKRAILRKGATYEIISDITGISSRTLKRIASGETDPRFSDVIKISEATGVDIYQLACSDVDMNKYASMEPHIGSTIISLSRLVDLISLMLITNQQQVEHSLSKQTRHLTEKEMQEQAPALLLHVKKDIEDKLKKSEEMIRNVEAMREITMKGFDQIQIETESRKEVLSRMVIDGLITEKEKNISLEMSSEKPMSTTSDIMLNNATKRYRNKE</sequence>
<dbReference type="AlphaFoldDB" id="A0A1T4WGY2"/>
<accession>A0A1T4WGY2</accession>
<name>A0A1T4WGY2_9GAMM</name>
<evidence type="ECO:0000313" key="2">
    <source>
        <dbReference type="EMBL" id="SKA76583.1"/>
    </source>
</evidence>
<dbReference type="Pfam" id="PF01381">
    <property type="entry name" value="HTH_3"/>
    <property type="match status" value="1"/>
</dbReference>
<feature type="domain" description="HTH cro/C1-type" evidence="1">
    <location>
        <begin position="25"/>
        <end position="64"/>
    </location>
</feature>
<proteinExistence type="predicted"/>
<organism evidence="2 3">
    <name type="scientific">Enterovibrio nigricans DSM 22720</name>
    <dbReference type="NCBI Taxonomy" id="1121868"/>
    <lineage>
        <taxon>Bacteria</taxon>
        <taxon>Pseudomonadati</taxon>
        <taxon>Pseudomonadota</taxon>
        <taxon>Gammaproteobacteria</taxon>
        <taxon>Vibrionales</taxon>
        <taxon>Vibrionaceae</taxon>
        <taxon>Enterovibrio</taxon>
    </lineage>
</organism>
<evidence type="ECO:0000259" key="1">
    <source>
        <dbReference type="PROSITE" id="PS50943"/>
    </source>
</evidence>
<dbReference type="RefSeq" id="WP_078754856.1">
    <property type="nucleotide sequence ID" value="NZ_FUXU01000223.1"/>
</dbReference>
<evidence type="ECO:0000313" key="3">
    <source>
        <dbReference type="Proteomes" id="UP000190162"/>
    </source>
</evidence>
<dbReference type="CDD" id="cd00093">
    <property type="entry name" value="HTH_XRE"/>
    <property type="match status" value="1"/>
</dbReference>
<dbReference type="InterPro" id="IPR001387">
    <property type="entry name" value="Cro/C1-type_HTH"/>
</dbReference>
<keyword evidence="3" id="KW-1185">Reference proteome</keyword>
<dbReference type="GO" id="GO:0003677">
    <property type="term" value="F:DNA binding"/>
    <property type="evidence" value="ECO:0007669"/>
    <property type="project" value="InterPro"/>
</dbReference>